<dbReference type="NCBIfam" id="NF003952">
    <property type="entry name" value="PRK05450.1-5"/>
    <property type="match status" value="1"/>
</dbReference>
<dbReference type="GO" id="GO:0033468">
    <property type="term" value="P:CMP-keto-3-deoxy-D-manno-octulosonic acid biosynthetic process"/>
    <property type="evidence" value="ECO:0007669"/>
    <property type="project" value="UniProtKB-UniRule"/>
</dbReference>
<dbReference type="FunFam" id="3.90.550.10:FF:000011">
    <property type="entry name" value="3-deoxy-manno-octulosonate cytidylyltransferase"/>
    <property type="match status" value="1"/>
</dbReference>
<comment type="similarity">
    <text evidence="5">Belongs to the KdsB family.</text>
</comment>
<keyword evidence="2 5" id="KW-0808">Transferase</keyword>
<dbReference type="PANTHER" id="PTHR42866">
    <property type="entry name" value="3-DEOXY-MANNO-OCTULOSONATE CYTIDYLYLTRANSFERASE"/>
    <property type="match status" value="1"/>
</dbReference>
<keyword evidence="5" id="KW-0963">Cytoplasm</keyword>
<dbReference type="GO" id="GO:0008690">
    <property type="term" value="F:3-deoxy-manno-octulosonate cytidylyltransferase activity"/>
    <property type="evidence" value="ECO:0007669"/>
    <property type="project" value="UniProtKB-UniRule"/>
</dbReference>
<evidence type="ECO:0000313" key="6">
    <source>
        <dbReference type="EMBL" id="NIK73312.1"/>
    </source>
</evidence>
<accession>A0A846MPI8</accession>
<dbReference type="GO" id="GO:0005829">
    <property type="term" value="C:cytosol"/>
    <property type="evidence" value="ECO:0007669"/>
    <property type="project" value="TreeGrafter"/>
</dbReference>
<keyword evidence="7" id="KW-1185">Reference proteome</keyword>
<dbReference type="InterPro" id="IPR004528">
    <property type="entry name" value="KdsB"/>
</dbReference>
<dbReference type="GO" id="GO:0016020">
    <property type="term" value="C:membrane"/>
    <property type="evidence" value="ECO:0007669"/>
    <property type="project" value="UniProtKB-SubCell"/>
</dbReference>
<keyword evidence="4 5" id="KW-0448">Lipopolysaccharide biosynthesis</keyword>
<protein>
    <recommendedName>
        <fullName evidence="5">3-deoxy-manno-octulosonate cytidylyltransferase</fullName>
        <ecNumber evidence="5">2.7.7.38</ecNumber>
    </recommendedName>
    <alternativeName>
        <fullName evidence="5">CMP-2-keto-3-deoxyoctulosonic acid synthase</fullName>
        <shortName evidence="5">CKS</shortName>
        <shortName evidence="5">CMP-KDO synthase</shortName>
    </alternativeName>
</protein>
<evidence type="ECO:0000256" key="5">
    <source>
        <dbReference type="HAMAP-Rule" id="MF_00057"/>
    </source>
</evidence>
<dbReference type="EC" id="2.7.7.38" evidence="5"/>
<dbReference type="HAMAP" id="MF_00057">
    <property type="entry name" value="KdsB"/>
    <property type="match status" value="1"/>
</dbReference>
<evidence type="ECO:0000256" key="4">
    <source>
        <dbReference type="ARBA" id="ARBA00022985"/>
    </source>
</evidence>
<dbReference type="Pfam" id="PF02348">
    <property type="entry name" value="CTP_transf_3"/>
    <property type="match status" value="1"/>
</dbReference>
<evidence type="ECO:0000313" key="7">
    <source>
        <dbReference type="Proteomes" id="UP000537126"/>
    </source>
</evidence>
<dbReference type="NCBIfam" id="NF003950">
    <property type="entry name" value="PRK05450.1-3"/>
    <property type="match status" value="1"/>
</dbReference>
<gene>
    <name evidence="5" type="primary">kdsB</name>
    <name evidence="6" type="ORF">FHS56_000798</name>
</gene>
<proteinExistence type="inferred from homology"/>
<dbReference type="GO" id="GO:0009103">
    <property type="term" value="P:lipopolysaccharide biosynthetic process"/>
    <property type="evidence" value="ECO:0007669"/>
    <property type="project" value="UniProtKB-UniRule"/>
</dbReference>
<comment type="caution">
    <text evidence="6">The sequence shown here is derived from an EMBL/GenBank/DDBJ whole genome shotgun (WGS) entry which is preliminary data.</text>
</comment>
<comment type="pathway">
    <text evidence="5">Nucleotide-sugar biosynthesis; CMP-3-deoxy-D-manno-octulosonate biosynthesis; CMP-3-deoxy-D-manno-octulosonate from 3-deoxy-D-manno-octulosonate and CTP: step 1/1.</text>
</comment>
<dbReference type="RefSeq" id="WP_166918568.1">
    <property type="nucleotide sequence ID" value="NZ_JAASRN010000001.1"/>
</dbReference>
<dbReference type="Gene3D" id="3.90.550.10">
    <property type="entry name" value="Spore Coat Polysaccharide Biosynthesis Protein SpsA, Chain A"/>
    <property type="match status" value="1"/>
</dbReference>
<dbReference type="EMBL" id="JAASRN010000001">
    <property type="protein sequence ID" value="NIK73312.1"/>
    <property type="molecule type" value="Genomic_DNA"/>
</dbReference>
<dbReference type="InterPro" id="IPR003329">
    <property type="entry name" value="Cytidylyl_trans"/>
</dbReference>
<reference evidence="6 7" key="1">
    <citation type="submission" date="2020-03" db="EMBL/GenBank/DDBJ databases">
        <title>Genomic Encyclopedia of Type Strains, Phase IV (KMG-IV): sequencing the most valuable type-strain genomes for metagenomic binning, comparative biology and taxonomic classification.</title>
        <authorList>
            <person name="Goeker M."/>
        </authorList>
    </citation>
    <scope>NUCLEOTIDE SEQUENCE [LARGE SCALE GENOMIC DNA]</scope>
    <source>
        <strain evidence="6 7">DSM 5718</strain>
    </source>
</reference>
<dbReference type="UniPathway" id="UPA00358">
    <property type="reaction ID" value="UER00476"/>
</dbReference>
<dbReference type="SUPFAM" id="SSF53448">
    <property type="entry name" value="Nucleotide-diphospho-sugar transferases"/>
    <property type="match status" value="1"/>
</dbReference>
<dbReference type="NCBIfam" id="TIGR00466">
    <property type="entry name" value="kdsB"/>
    <property type="match status" value="1"/>
</dbReference>
<evidence type="ECO:0000256" key="1">
    <source>
        <dbReference type="ARBA" id="ARBA00004370"/>
    </source>
</evidence>
<keyword evidence="3 5" id="KW-0548">Nucleotidyltransferase</keyword>
<evidence type="ECO:0000256" key="3">
    <source>
        <dbReference type="ARBA" id="ARBA00022695"/>
    </source>
</evidence>
<sequence>MNAKVLAVIPARYASTRFPGKVLHPIAGKSMIARVYERVKQARGLTEVVVATDDERVASHVQALGARVLMTAPEHPSGTDRCFEALQKSGAHYDYVLNIQGDEPFIVPAQIEALLALIDDAHKLEIATLIKPIERLDELKDTGEVKVVLNTRGEALYFSRYPVPFVRDMPLEEAWKHYTFYKHVGLYLYRADILEAVCYLSPSMLERAESLEQLRWLEHGYRIHTAITSYDSVCVETPEDVQKVEQMLAQGLLK</sequence>
<comment type="catalytic activity">
    <reaction evidence="5">
        <text>3-deoxy-alpha-D-manno-oct-2-ulosonate + CTP = CMP-3-deoxy-beta-D-manno-octulosonate + diphosphate</text>
        <dbReference type="Rhea" id="RHEA:23448"/>
        <dbReference type="ChEBI" id="CHEBI:33019"/>
        <dbReference type="ChEBI" id="CHEBI:37563"/>
        <dbReference type="ChEBI" id="CHEBI:85986"/>
        <dbReference type="ChEBI" id="CHEBI:85987"/>
        <dbReference type="EC" id="2.7.7.38"/>
    </reaction>
</comment>
<evidence type="ECO:0000256" key="2">
    <source>
        <dbReference type="ARBA" id="ARBA00022679"/>
    </source>
</evidence>
<comment type="function">
    <text evidence="5">Activates KDO (a required 8-carbon sugar) for incorporation into bacterial lipopolysaccharide in Gram-negative bacteria.</text>
</comment>
<dbReference type="PANTHER" id="PTHR42866:SF2">
    <property type="entry name" value="3-DEOXY-MANNO-OCTULOSONATE CYTIDYLYLTRANSFERASE, MITOCHONDRIAL"/>
    <property type="match status" value="1"/>
</dbReference>
<dbReference type="Proteomes" id="UP000537126">
    <property type="component" value="Unassembled WGS sequence"/>
</dbReference>
<name>A0A846MPI8_9BACT</name>
<dbReference type="CDD" id="cd02517">
    <property type="entry name" value="CMP-KDO-Synthetase"/>
    <property type="match status" value="1"/>
</dbReference>
<dbReference type="AlphaFoldDB" id="A0A846MPI8"/>
<dbReference type="InterPro" id="IPR029044">
    <property type="entry name" value="Nucleotide-diphossugar_trans"/>
</dbReference>
<dbReference type="NCBIfam" id="NF009905">
    <property type="entry name" value="PRK13368.1"/>
    <property type="match status" value="1"/>
</dbReference>
<comment type="subcellular location">
    <subcellularLocation>
        <location evidence="5">Cytoplasm</location>
    </subcellularLocation>
    <subcellularLocation>
        <location evidence="1">Membrane</location>
    </subcellularLocation>
</comment>
<organism evidence="6 7">
    <name type="scientific">Thermonema lapsum</name>
    <dbReference type="NCBI Taxonomy" id="28195"/>
    <lineage>
        <taxon>Bacteria</taxon>
        <taxon>Pseudomonadati</taxon>
        <taxon>Bacteroidota</taxon>
        <taxon>Cytophagia</taxon>
        <taxon>Cytophagales</taxon>
        <taxon>Thermonemataceae</taxon>
        <taxon>Thermonema</taxon>
    </lineage>
</organism>